<evidence type="ECO:0000313" key="3">
    <source>
        <dbReference type="Proteomes" id="UP000053405"/>
    </source>
</evidence>
<dbReference type="PANTHER" id="PTHR45036:SF1">
    <property type="entry name" value="METHYLTRANSFERASE LIKE 7A"/>
    <property type="match status" value="1"/>
</dbReference>
<dbReference type="AlphaFoldDB" id="L7L624"/>
<keyword evidence="3" id="KW-1185">Reference proteome</keyword>
<proteinExistence type="predicted"/>
<dbReference type="Proteomes" id="UP000053405">
    <property type="component" value="Unassembled WGS sequence"/>
</dbReference>
<dbReference type="Pfam" id="PF08241">
    <property type="entry name" value="Methyltransf_11"/>
    <property type="match status" value="1"/>
</dbReference>
<dbReference type="Gene3D" id="3.40.50.150">
    <property type="entry name" value="Vaccinia Virus protein VP39"/>
    <property type="match status" value="1"/>
</dbReference>
<dbReference type="GO" id="GO:0008757">
    <property type="term" value="F:S-adenosylmethionine-dependent methyltransferase activity"/>
    <property type="evidence" value="ECO:0007669"/>
    <property type="project" value="InterPro"/>
</dbReference>
<gene>
    <name evidence="2" type="ORF">GOHSU_08_01180</name>
</gene>
<evidence type="ECO:0000313" key="2">
    <source>
        <dbReference type="EMBL" id="GAC56590.1"/>
    </source>
</evidence>
<name>L7L624_9ACTN</name>
<sequence>MGFYDDKILPRLVEKACGMPGMDTLRRRTAEPLAGSVIEVGFGSGLNVGCYPPAVTQVTAIEPADLGWQRAQQRIAASPIPIVRGGLDGQRLGFDDDTFDSALSTFTLCTIPDLSAALAELSRVVRPGGILAFLEHGLSPDRRVRRAQQWINPVERAVAGGCQLVRDIPADLSAAGWQVTELDQFYTRAAPKPWGWFSLGYAVNR</sequence>
<dbReference type="InterPro" id="IPR052356">
    <property type="entry name" value="Thiol_S-MT"/>
</dbReference>
<dbReference type="eggNOG" id="COG2226">
    <property type="taxonomic scope" value="Bacteria"/>
</dbReference>
<comment type="caution">
    <text evidence="2">The sequence shown here is derived from an EMBL/GenBank/DDBJ whole genome shotgun (WGS) entry which is preliminary data.</text>
</comment>
<evidence type="ECO:0000259" key="1">
    <source>
        <dbReference type="Pfam" id="PF08241"/>
    </source>
</evidence>
<dbReference type="InterPro" id="IPR029063">
    <property type="entry name" value="SAM-dependent_MTases_sf"/>
</dbReference>
<dbReference type="PANTHER" id="PTHR45036">
    <property type="entry name" value="METHYLTRANSFERASE LIKE 7B"/>
    <property type="match status" value="1"/>
</dbReference>
<organism evidence="2 3">
    <name type="scientific">Gordonia hirsuta DSM 44140 = NBRC 16056</name>
    <dbReference type="NCBI Taxonomy" id="1121927"/>
    <lineage>
        <taxon>Bacteria</taxon>
        <taxon>Bacillati</taxon>
        <taxon>Actinomycetota</taxon>
        <taxon>Actinomycetes</taxon>
        <taxon>Mycobacteriales</taxon>
        <taxon>Gordoniaceae</taxon>
        <taxon>Gordonia</taxon>
    </lineage>
</organism>
<dbReference type="STRING" id="1121927.GOHSU_08_01180"/>
<feature type="domain" description="Methyltransferase type 11" evidence="1">
    <location>
        <begin position="39"/>
        <end position="133"/>
    </location>
</feature>
<dbReference type="EMBL" id="BANT01000008">
    <property type="protein sequence ID" value="GAC56590.1"/>
    <property type="molecule type" value="Genomic_DNA"/>
</dbReference>
<dbReference type="RefSeq" id="WP_005937057.1">
    <property type="nucleotide sequence ID" value="NZ_ATVK01000043.1"/>
</dbReference>
<protein>
    <recommendedName>
        <fullName evidence="1">Methyltransferase type 11 domain-containing protein</fullName>
    </recommendedName>
</protein>
<dbReference type="SUPFAM" id="SSF53335">
    <property type="entry name" value="S-adenosyl-L-methionine-dependent methyltransferases"/>
    <property type="match status" value="1"/>
</dbReference>
<reference evidence="2 3" key="1">
    <citation type="submission" date="2012-12" db="EMBL/GenBank/DDBJ databases">
        <title>Whole genome shotgun sequence of Gordonia hirsuta NBRC 16056.</title>
        <authorList>
            <person name="Isaki-Nakamura S."/>
            <person name="Hosoyama A."/>
            <person name="Tsuchikane K."/>
            <person name="Katsumata H."/>
            <person name="Baba S."/>
            <person name="Yamazaki S."/>
            <person name="Fujita N."/>
        </authorList>
    </citation>
    <scope>NUCLEOTIDE SEQUENCE [LARGE SCALE GENOMIC DNA]</scope>
    <source>
        <strain evidence="2 3">NBRC 16056</strain>
    </source>
</reference>
<dbReference type="OrthoDB" id="65624at2"/>
<accession>L7L624</accession>
<dbReference type="InterPro" id="IPR013216">
    <property type="entry name" value="Methyltransf_11"/>
</dbReference>
<dbReference type="CDD" id="cd02440">
    <property type="entry name" value="AdoMet_MTases"/>
    <property type="match status" value="1"/>
</dbReference>